<name>V4RMM3_9HYPH</name>
<proteinExistence type="predicted"/>
<dbReference type="EMBL" id="AWXZ01000007">
    <property type="protein sequence ID" value="ESR27276.1"/>
    <property type="molecule type" value="Genomic_DNA"/>
</dbReference>
<dbReference type="AlphaFoldDB" id="V4RMM3"/>
<gene>
    <name evidence="1" type="ORF">N177_0255</name>
</gene>
<dbReference type="InterPro" id="IPR021698">
    <property type="entry name" value="DUF3280"/>
</dbReference>
<dbReference type="Proteomes" id="UP000017819">
    <property type="component" value="Unassembled WGS sequence"/>
</dbReference>
<sequence>MHPDWEELMTRFAFALPLAALWVVAVAAAPAQAGALRLALLEAEVDGDISDSSRRPEWDARLRRLTDRVSDGLSRDGTYEVVDPAPAARLYETHRRRRNVHACEICAIRVAEELRADRVLALHVFRMSNLVLSLHAVLRDGATGEVRYARVLGFRGDNDTSWFKAADYLMRDMADIPSEER</sequence>
<evidence type="ECO:0008006" key="3">
    <source>
        <dbReference type="Google" id="ProtNLM"/>
    </source>
</evidence>
<comment type="caution">
    <text evidence="1">The sequence shown here is derived from an EMBL/GenBank/DDBJ whole genome shotgun (WGS) entry which is preliminary data.</text>
</comment>
<protein>
    <recommendedName>
        <fullName evidence="3">DUF2380 domain-containing protein</fullName>
    </recommendedName>
</protein>
<dbReference type="Pfam" id="PF11684">
    <property type="entry name" value="DUF3280"/>
    <property type="match status" value="1"/>
</dbReference>
<reference evidence="1 2" key="1">
    <citation type="journal article" date="2014" name="Genome Announc.">
        <title>Draft Genome Sequence of Lutibaculum baratangense Strain AMV1T, Isolated from a Mud Volcano in Andamans, India.</title>
        <authorList>
            <person name="Singh A."/>
            <person name="Sreenivas A."/>
            <person name="Sathyanarayana Reddy G."/>
            <person name="Pinnaka A.K."/>
            <person name="Shivaji S."/>
        </authorList>
    </citation>
    <scope>NUCLEOTIDE SEQUENCE [LARGE SCALE GENOMIC DNA]</scope>
    <source>
        <strain evidence="1 2">AMV1</strain>
    </source>
</reference>
<accession>V4RMM3</accession>
<dbReference type="STRING" id="631454.N177_0255"/>
<keyword evidence="2" id="KW-1185">Reference proteome</keyword>
<evidence type="ECO:0000313" key="1">
    <source>
        <dbReference type="EMBL" id="ESR27276.1"/>
    </source>
</evidence>
<organism evidence="1 2">
    <name type="scientific">Lutibaculum baratangense AMV1</name>
    <dbReference type="NCBI Taxonomy" id="631454"/>
    <lineage>
        <taxon>Bacteria</taxon>
        <taxon>Pseudomonadati</taxon>
        <taxon>Pseudomonadota</taxon>
        <taxon>Alphaproteobacteria</taxon>
        <taxon>Hyphomicrobiales</taxon>
        <taxon>Tepidamorphaceae</taxon>
        <taxon>Lutibaculum</taxon>
    </lineage>
</organism>
<evidence type="ECO:0000313" key="2">
    <source>
        <dbReference type="Proteomes" id="UP000017819"/>
    </source>
</evidence>